<keyword evidence="1" id="KW-0677">Repeat</keyword>
<dbReference type="PANTHER" id="PTHR46388:SF2">
    <property type="entry name" value="NHL REPEAT-CONTAINING PROTEIN 2"/>
    <property type="match status" value="1"/>
</dbReference>
<feature type="region of interest" description="Disordered" evidence="2">
    <location>
        <begin position="388"/>
        <end position="414"/>
    </location>
</feature>
<dbReference type="EMBL" id="CP001854">
    <property type="protein sequence ID" value="ADB51336.1"/>
    <property type="molecule type" value="Genomic_DNA"/>
</dbReference>
<sequence precursor="true">MTRFRRAFAPFLAAAVATATVVAGTMAPAGSGLGTAAAMAADRVDTLAGSGTGGFGGDGAPATSALLTSPSDIGLLSDGTAYLIADTSNHRIRRVDAAGLITTVAGAGPANGATGTFAGEGVPATDATVRLNQPRGVSPTGDGGFLIADTLNNRIRRVDAAGLITTVAGTGAAAFTGDGGPATAAALNAPQGVAALPDGSFLIADTGNHRIRRVDAASGRIERVVGNLTMPNGGYAGDNDQAINAAVLVPARVAPLAGGGFLIADTGNNRIRRVDTRGVITTVAGSAAPAGFGGDGGPATAAALNQPEGVAAGGDGSILIADSTNERIRQVGADGVIRTLAGTGTLGLSGDGGLPTAAQLSHPRAVAASGPRMWIADSFNHRVRGIAPEPVRQGQDPPAQADPAPPRQVPPGVSPPVLGRSTVVAPVSGRVLIRLPGTRRFVLLRAIANIPLGAELDTRRGRASLLFTTTPDGRRASAIVSEGRFIVRQGSRLDLGQRPGQIVLSGPLAGCRALTRRGAARRGSARPRAQLRPRAAASARRKGKRGRRARVHADGRIEVRGRYGAAIVRGTRWTTVDRCPADPHPGTLFAVSEGRVRVTSFLLRRSRLVRAGQRYLAPARRVR</sequence>
<proteinExistence type="predicted"/>
<dbReference type="Pfam" id="PF01436">
    <property type="entry name" value="NHL"/>
    <property type="match status" value="1"/>
</dbReference>
<dbReference type="AlphaFoldDB" id="D3FBS1"/>
<feature type="compositionally biased region" description="Basic residues" evidence="2">
    <location>
        <begin position="517"/>
        <end position="531"/>
    </location>
</feature>
<dbReference type="InterPro" id="IPR056822">
    <property type="entry name" value="TEN_NHL"/>
</dbReference>
<keyword evidence="6" id="KW-1185">Reference proteome</keyword>
<evidence type="ECO:0000256" key="1">
    <source>
        <dbReference type="ARBA" id="ARBA00022737"/>
    </source>
</evidence>
<accession>D3FBS1</accession>
<dbReference type="Pfam" id="PF25021">
    <property type="entry name" value="TEN_NHL"/>
    <property type="match status" value="1"/>
</dbReference>
<dbReference type="OrthoDB" id="9762443at2"/>
<evidence type="ECO:0000313" key="6">
    <source>
        <dbReference type="Proteomes" id="UP000008229"/>
    </source>
</evidence>
<reference evidence="6" key="2">
    <citation type="submission" date="2010-01" db="EMBL/GenBank/DDBJ databases">
        <title>The complete genome of Conexibacter woesei DSM 14684.</title>
        <authorList>
            <consortium name="US DOE Joint Genome Institute (JGI-PGF)"/>
            <person name="Lucas S."/>
            <person name="Copeland A."/>
            <person name="Lapidus A."/>
            <person name="Glavina del Rio T."/>
            <person name="Dalin E."/>
            <person name="Tice H."/>
            <person name="Bruce D."/>
            <person name="Goodwin L."/>
            <person name="Pitluck S."/>
            <person name="Kyrpides N."/>
            <person name="Mavromatis K."/>
            <person name="Ivanova N."/>
            <person name="Mikhailova N."/>
            <person name="Chertkov O."/>
            <person name="Brettin T."/>
            <person name="Detter J.C."/>
            <person name="Han C."/>
            <person name="Larimer F."/>
            <person name="Land M."/>
            <person name="Hauser L."/>
            <person name="Markowitz V."/>
            <person name="Cheng J.-F."/>
            <person name="Hugenholtz P."/>
            <person name="Woyke T."/>
            <person name="Wu D."/>
            <person name="Pukall R."/>
            <person name="Steenblock K."/>
            <person name="Schneider S."/>
            <person name="Klenk H.-P."/>
            <person name="Eisen J.A."/>
        </authorList>
    </citation>
    <scope>NUCLEOTIDE SEQUENCE [LARGE SCALE GENOMIC DNA]</scope>
    <source>
        <strain evidence="6">DSM 14684 / CIP 108061 / JCM 11494 / NBRC 100937 / ID131577</strain>
    </source>
</reference>
<feature type="chain" id="PRO_5038474423" evidence="3">
    <location>
        <begin position="20"/>
        <end position="623"/>
    </location>
</feature>
<organism evidence="5 6">
    <name type="scientific">Conexibacter woesei (strain DSM 14684 / CCUG 47730 / CIP 108061 / JCM 11494 / NBRC 100937 / ID131577)</name>
    <dbReference type="NCBI Taxonomy" id="469383"/>
    <lineage>
        <taxon>Bacteria</taxon>
        <taxon>Bacillati</taxon>
        <taxon>Actinomycetota</taxon>
        <taxon>Thermoleophilia</taxon>
        <taxon>Solirubrobacterales</taxon>
        <taxon>Conexibacteraceae</taxon>
        <taxon>Conexibacter</taxon>
    </lineage>
</organism>
<feature type="signal peptide" evidence="3">
    <location>
        <begin position="1"/>
        <end position="19"/>
    </location>
</feature>
<dbReference type="Proteomes" id="UP000008229">
    <property type="component" value="Chromosome"/>
</dbReference>
<feature type="compositionally biased region" description="Basic residues" evidence="2">
    <location>
        <begin position="539"/>
        <end position="550"/>
    </location>
</feature>
<dbReference type="InterPro" id="IPR001258">
    <property type="entry name" value="NHL_repeat"/>
</dbReference>
<dbReference type="eggNOG" id="COG3386">
    <property type="taxonomic scope" value="Bacteria"/>
</dbReference>
<evidence type="ECO:0000313" key="5">
    <source>
        <dbReference type="EMBL" id="ADB51336.1"/>
    </source>
</evidence>
<dbReference type="STRING" id="469383.Cwoe_2917"/>
<dbReference type="HOGENOM" id="CLU_438514_0_0_11"/>
<evidence type="ECO:0000256" key="2">
    <source>
        <dbReference type="SAM" id="MobiDB-lite"/>
    </source>
</evidence>
<dbReference type="SUPFAM" id="SSF101898">
    <property type="entry name" value="NHL repeat"/>
    <property type="match status" value="1"/>
</dbReference>
<feature type="region of interest" description="Disordered" evidence="2">
    <location>
        <begin position="517"/>
        <end position="551"/>
    </location>
</feature>
<evidence type="ECO:0000259" key="4">
    <source>
        <dbReference type="Pfam" id="PF25021"/>
    </source>
</evidence>
<feature type="domain" description="Teneurin NHL" evidence="4">
    <location>
        <begin position="294"/>
        <end position="345"/>
    </location>
</feature>
<reference evidence="5 6" key="1">
    <citation type="journal article" date="2010" name="Stand. Genomic Sci.">
        <title>Complete genome sequence of Conexibacter woesei type strain (ID131577).</title>
        <authorList>
            <person name="Pukall R."/>
            <person name="Lapidus A."/>
            <person name="Glavina Del Rio T."/>
            <person name="Copeland A."/>
            <person name="Tice H."/>
            <person name="Cheng J.-F."/>
            <person name="Lucas S."/>
            <person name="Chen F."/>
            <person name="Nolan M."/>
            <person name="Bruce D."/>
            <person name="Goodwin L."/>
            <person name="Pitluck S."/>
            <person name="Mavromatis K."/>
            <person name="Ivanova N."/>
            <person name="Ovchinnikova G."/>
            <person name="Pati A."/>
            <person name="Chen A."/>
            <person name="Palaniappan K."/>
            <person name="Land M."/>
            <person name="Hauser L."/>
            <person name="Chang Y.-J."/>
            <person name="Jeffries C.D."/>
            <person name="Chain P."/>
            <person name="Meincke L."/>
            <person name="Sims D."/>
            <person name="Brettin T."/>
            <person name="Detter J.C."/>
            <person name="Rohde M."/>
            <person name="Goeker M."/>
            <person name="Bristow J."/>
            <person name="Eisen J.A."/>
            <person name="Markowitz V."/>
            <person name="Kyrpides N.C."/>
            <person name="Klenk H.-P."/>
            <person name="Hugenholtz P."/>
        </authorList>
    </citation>
    <scope>NUCLEOTIDE SEQUENCE [LARGE SCALE GENOMIC DNA]</scope>
    <source>
        <strain evidence="6">DSM 14684 / CIP 108061 / JCM 11494 / NBRC 100937 / ID131577</strain>
    </source>
</reference>
<evidence type="ECO:0000256" key="3">
    <source>
        <dbReference type="SAM" id="SignalP"/>
    </source>
</evidence>
<gene>
    <name evidence="5" type="ordered locus">Cwoe_2917</name>
</gene>
<dbReference type="PANTHER" id="PTHR46388">
    <property type="entry name" value="NHL REPEAT-CONTAINING PROTEIN 2"/>
    <property type="match status" value="1"/>
</dbReference>
<keyword evidence="3" id="KW-0732">Signal</keyword>
<dbReference type="KEGG" id="cwo:Cwoe_2917"/>
<dbReference type="InterPro" id="IPR011042">
    <property type="entry name" value="6-blade_b-propeller_TolB-like"/>
</dbReference>
<feature type="compositionally biased region" description="Low complexity" evidence="2">
    <location>
        <begin position="392"/>
        <end position="402"/>
    </location>
</feature>
<dbReference type="Gene3D" id="2.120.10.30">
    <property type="entry name" value="TolB, C-terminal domain"/>
    <property type="match status" value="3"/>
</dbReference>
<protein>
    <submittedName>
        <fullName evidence="5">NHL repeat containing protein</fullName>
    </submittedName>
</protein>
<feature type="compositionally biased region" description="Pro residues" evidence="2">
    <location>
        <begin position="403"/>
        <end position="414"/>
    </location>
</feature>
<name>D3FBS1_CONWI</name>
<dbReference type="RefSeq" id="WP_012934387.1">
    <property type="nucleotide sequence ID" value="NC_013739.1"/>
</dbReference>